<organism evidence="1 2">
    <name type="scientific">Tetrapyrgos nigripes</name>
    <dbReference type="NCBI Taxonomy" id="182062"/>
    <lineage>
        <taxon>Eukaryota</taxon>
        <taxon>Fungi</taxon>
        <taxon>Dikarya</taxon>
        <taxon>Basidiomycota</taxon>
        <taxon>Agaricomycotina</taxon>
        <taxon>Agaricomycetes</taxon>
        <taxon>Agaricomycetidae</taxon>
        <taxon>Agaricales</taxon>
        <taxon>Marasmiineae</taxon>
        <taxon>Marasmiaceae</taxon>
        <taxon>Tetrapyrgos</taxon>
    </lineage>
</organism>
<keyword evidence="2" id="KW-1185">Reference proteome</keyword>
<sequence length="501" mass="56707">MPPRIAVRYLEVDVEELSFLKMTKSRVSSAAVYKYLRRPVPLSMDPSSPSEEIGLVLLYLHALAHDINEGDTPAKRISIQEFERHWVPIWSWTRALVTRYVLENQPCTKEGIECQTLLLKVFPMVVTLPSLHESTLDTSRTYTLMQRSSDLFLIIVRVLVFTLDRQHPSLTSLFKVLDIALTASELPDARGGLAQVSSERTNTIVRIPGVIESMLSYIYFALHERGESFPARELSQAFRSVGLMMTSGQDVLDTFLAHGILPCLCRSFKVLISPRRIAKLPDPEIIVESVKYIIKVFMNTLYYYSAPGCLLLIRAGLLSFTVNSWRLISFDEEAASPRTFALFEGRTLADFFIEILEPVPNMFGSRLILNSFKQAFEKLQAVDQDALDAFMQLNNPSSRNPNHRRLGDVWRDLLLQVSTMKRARVVFEARGLIVCANPEGNTRIPDFVVCAVRDVKSRSTALGSARNKTGTYTIIDRNVRIIVCQMIHIDPSRQDLYGVVS</sequence>
<dbReference type="AlphaFoldDB" id="A0A8H5GDK3"/>
<evidence type="ECO:0000313" key="2">
    <source>
        <dbReference type="Proteomes" id="UP000559256"/>
    </source>
</evidence>
<proteinExistence type="predicted"/>
<dbReference type="EMBL" id="JAACJM010000036">
    <property type="protein sequence ID" value="KAF5362924.1"/>
    <property type="molecule type" value="Genomic_DNA"/>
</dbReference>
<name>A0A8H5GDK3_9AGAR</name>
<gene>
    <name evidence="1" type="ORF">D9758_007037</name>
</gene>
<dbReference type="Proteomes" id="UP000559256">
    <property type="component" value="Unassembled WGS sequence"/>
</dbReference>
<evidence type="ECO:0000313" key="1">
    <source>
        <dbReference type="EMBL" id="KAF5362924.1"/>
    </source>
</evidence>
<dbReference type="OrthoDB" id="341421at2759"/>
<reference evidence="1 2" key="1">
    <citation type="journal article" date="2020" name="ISME J.">
        <title>Uncovering the hidden diversity of litter-decomposition mechanisms in mushroom-forming fungi.</title>
        <authorList>
            <person name="Floudas D."/>
            <person name="Bentzer J."/>
            <person name="Ahren D."/>
            <person name="Johansson T."/>
            <person name="Persson P."/>
            <person name="Tunlid A."/>
        </authorList>
    </citation>
    <scope>NUCLEOTIDE SEQUENCE [LARGE SCALE GENOMIC DNA]</scope>
    <source>
        <strain evidence="1 2">CBS 291.85</strain>
    </source>
</reference>
<comment type="caution">
    <text evidence="1">The sequence shown here is derived from an EMBL/GenBank/DDBJ whole genome shotgun (WGS) entry which is preliminary data.</text>
</comment>
<protein>
    <submittedName>
        <fullName evidence="1">Uncharacterized protein</fullName>
    </submittedName>
</protein>
<accession>A0A8H5GDK3</accession>